<keyword evidence="2" id="KW-1185">Reference proteome</keyword>
<sequence>MEALCERLTLMRATKRSALGYDGSYDAVERERSVQVDPFGCDISAFALDFSFLS</sequence>
<evidence type="ECO:0000313" key="1">
    <source>
        <dbReference type="EMBL" id="APG95501.1"/>
    </source>
</evidence>
<geneLocation type="plasmid" evidence="1 2">
    <name>C</name>
</geneLocation>
<keyword evidence="1" id="KW-0614">Plasmid</keyword>
<dbReference type="EMBL" id="CP013110">
    <property type="protein sequence ID" value="APG95501.1"/>
    <property type="molecule type" value="Genomic_DNA"/>
</dbReference>
<organism evidence="1 2">
    <name type="scientific">Sinorhizobium americanum</name>
    <dbReference type="NCBI Taxonomy" id="194963"/>
    <lineage>
        <taxon>Bacteria</taxon>
        <taxon>Pseudomonadati</taxon>
        <taxon>Pseudomonadota</taxon>
        <taxon>Alphaproteobacteria</taxon>
        <taxon>Hyphomicrobiales</taxon>
        <taxon>Rhizobiaceae</taxon>
        <taxon>Sinorhizobium/Ensifer group</taxon>
        <taxon>Sinorhizobium</taxon>
    </lineage>
</organism>
<gene>
    <name evidence="1" type="ORF">SAMCFNEI73_pC1797</name>
</gene>
<accession>A0A1L3LZK1</accession>
<dbReference type="KEGG" id="same:SAMCFNEI73_pC1797"/>
<dbReference type="Proteomes" id="UP000182306">
    <property type="component" value="Plasmid C"/>
</dbReference>
<proteinExistence type="predicted"/>
<dbReference type="AlphaFoldDB" id="A0A1L3LZK1"/>
<reference evidence="1 2" key="1">
    <citation type="submission" date="2015-10" db="EMBL/GenBank/DDBJ databases">
        <title>Genomic differences between typical nodule nitrogen-fixing rhizobial strains and those coming from bean seeds.</title>
        <authorList>
            <person name="Peralta H."/>
            <person name="Aguilar-Vera A."/>
            <person name="Diaz R."/>
            <person name="Mora Y."/>
            <person name="Martinez-Batallar G."/>
            <person name="Salazar E."/>
            <person name="Vargas-Lagunas C."/>
            <person name="Encarnacion S."/>
            <person name="Girard L."/>
            <person name="Mora J."/>
        </authorList>
    </citation>
    <scope>NUCLEOTIDE SEQUENCE [LARGE SCALE GENOMIC DNA]</scope>
    <source>
        <strain evidence="1 2">CFNEI 73</strain>
        <plasmid evidence="1 2">C</plasmid>
    </source>
</reference>
<name>A0A1L3LZK1_9HYPH</name>
<protein>
    <submittedName>
        <fullName evidence="1">Uncharacterized protein</fullName>
    </submittedName>
</protein>
<evidence type="ECO:0000313" key="2">
    <source>
        <dbReference type="Proteomes" id="UP000182306"/>
    </source>
</evidence>